<dbReference type="Pfam" id="PF02775">
    <property type="entry name" value="TPP_enzyme_C"/>
    <property type="match status" value="1"/>
</dbReference>
<dbReference type="Gene3D" id="3.40.50.1220">
    <property type="entry name" value="TPP-binding domain"/>
    <property type="match status" value="1"/>
</dbReference>
<dbReference type="InterPro" id="IPR011766">
    <property type="entry name" value="TPP_enzyme_TPP-bd"/>
</dbReference>
<dbReference type="GO" id="GO:0009099">
    <property type="term" value="P:L-valine biosynthetic process"/>
    <property type="evidence" value="ECO:0007669"/>
    <property type="project" value="TreeGrafter"/>
</dbReference>
<feature type="domain" description="Thiamine pyrophosphate enzyme central" evidence="3">
    <location>
        <begin position="2"/>
        <end position="72"/>
    </location>
</feature>
<organism evidence="5 6">
    <name type="scientific">Fusarium oxysporum (strain Fo5176)</name>
    <name type="common">Fusarium vascular wilt</name>
    <dbReference type="NCBI Taxonomy" id="660025"/>
    <lineage>
        <taxon>Eukaryota</taxon>
        <taxon>Fungi</taxon>
        <taxon>Dikarya</taxon>
        <taxon>Ascomycota</taxon>
        <taxon>Pezizomycotina</taxon>
        <taxon>Sordariomycetes</taxon>
        <taxon>Hypocreomycetidae</taxon>
        <taxon>Hypocreales</taxon>
        <taxon>Nectriaceae</taxon>
        <taxon>Fusarium</taxon>
        <taxon>Fusarium oxysporum species complex</taxon>
    </lineage>
</organism>
<dbReference type="STRING" id="426428.A0A0D2XSL1"/>
<dbReference type="InterPro" id="IPR045229">
    <property type="entry name" value="TPP_enz"/>
</dbReference>
<dbReference type="Gene3D" id="3.40.50.970">
    <property type="match status" value="2"/>
</dbReference>
<protein>
    <submittedName>
        <fullName evidence="5">Uncharacterized protein</fullName>
    </submittedName>
</protein>
<sequence length="186" mass="21217">MSMQEADLIIALGGHFDDRVTGNTGQFAPGAKPAVLEDRGGIVHFEIMPTNISRVVRATQAVEGDVATNLQLLIPLAEERSMSDRKEWFHQINEWKRKWPLNDYERAGESGRMKSQEMVEQLSNLIQGRKANTLITNGVGQHQNLFYEDRYSYTHHKNPDFIKFADSMGVPYRRVSKPEEVTDNLK</sequence>
<dbReference type="SUPFAM" id="SSF52467">
    <property type="entry name" value="DHS-like NAD/FAD-binding domain"/>
    <property type="match status" value="1"/>
</dbReference>
<dbReference type="AlphaFoldDB" id="A0A0D2XSL1"/>
<evidence type="ECO:0000256" key="1">
    <source>
        <dbReference type="ARBA" id="ARBA00007812"/>
    </source>
</evidence>
<dbReference type="SUPFAM" id="SSF52518">
    <property type="entry name" value="Thiamin diphosphate-binding fold (THDP-binding)"/>
    <property type="match status" value="1"/>
</dbReference>
<evidence type="ECO:0000313" key="6">
    <source>
        <dbReference type="Proteomes" id="UP000002489"/>
    </source>
</evidence>
<dbReference type="GO" id="GO:0005739">
    <property type="term" value="C:mitochondrion"/>
    <property type="evidence" value="ECO:0007669"/>
    <property type="project" value="TreeGrafter"/>
</dbReference>
<dbReference type="InterPro" id="IPR029061">
    <property type="entry name" value="THDP-binding"/>
</dbReference>
<dbReference type="GO" id="GO:0030976">
    <property type="term" value="F:thiamine pyrophosphate binding"/>
    <property type="evidence" value="ECO:0007669"/>
    <property type="project" value="InterPro"/>
</dbReference>
<dbReference type="GO" id="GO:0050660">
    <property type="term" value="F:flavin adenine dinucleotide binding"/>
    <property type="evidence" value="ECO:0007669"/>
    <property type="project" value="TreeGrafter"/>
</dbReference>
<dbReference type="PANTHER" id="PTHR18968">
    <property type="entry name" value="THIAMINE PYROPHOSPHATE ENZYMES"/>
    <property type="match status" value="1"/>
</dbReference>
<evidence type="ECO:0000259" key="4">
    <source>
        <dbReference type="Pfam" id="PF02775"/>
    </source>
</evidence>
<dbReference type="GO" id="GO:0009097">
    <property type="term" value="P:isoleucine biosynthetic process"/>
    <property type="evidence" value="ECO:0007669"/>
    <property type="project" value="TreeGrafter"/>
</dbReference>
<dbReference type="InterPro" id="IPR029035">
    <property type="entry name" value="DHS-like_NAD/FAD-binding_dom"/>
</dbReference>
<accession>A0A0D2XSL1</accession>
<dbReference type="GO" id="GO:0003984">
    <property type="term" value="F:acetolactate synthase activity"/>
    <property type="evidence" value="ECO:0007669"/>
    <property type="project" value="TreeGrafter"/>
</dbReference>
<name>A0A0D2XSL1_FUSOF</name>
<dbReference type="GO" id="GO:0005948">
    <property type="term" value="C:acetolactate synthase complex"/>
    <property type="evidence" value="ECO:0007669"/>
    <property type="project" value="TreeGrafter"/>
</dbReference>
<dbReference type="GO" id="GO:0000287">
    <property type="term" value="F:magnesium ion binding"/>
    <property type="evidence" value="ECO:0007669"/>
    <property type="project" value="InterPro"/>
</dbReference>
<dbReference type="EnsemblFungi" id="FOXG_06963T0">
    <property type="protein sequence ID" value="FOXG_06963P0"/>
    <property type="gene ID" value="FOXG_06963"/>
</dbReference>
<dbReference type="Pfam" id="PF00205">
    <property type="entry name" value="TPP_enzyme_M"/>
    <property type="match status" value="1"/>
</dbReference>
<evidence type="ECO:0000259" key="3">
    <source>
        <dbReference type="Pfam" id="PF00205"/>
    </source>
</evidence>
<reference evidence="5" key="2">
    <citation type="submission" date="2025-08" db="UniProtKB">
        <authorList>
            <consortium name="EnsemblFungi"/>
        </authorList>
    </citation>
    <scope>IDENTIFICATION</scope>
    <source>
        <strain evidence="5">4287 / CBS 123668 / FGSC 9935 / NRRL 34936</strain>
    </source>
</reference>
<dbReference type="Proteomes" id="UP000002489">
    <property type="component" value="Unassembled WGS sequence"/>
</dbReference>
<evidence type="ECO:0000256" key="2">
    <source>
        <dbReference type="ARBA" id="ARBA00023052"/>
    </source>
</evidence>
<comment type="similarity">
    <text evidence="1">Belongs to the TPP enzyme family.</text>
</comment>
<dbReference type="InterPro" id="IPR012000">
    <property type="entry name" value="Thiamin_PyroP_enz_cen_dom"/>
</dbReference>
<feature type="domain" description="Thiamine pyrophosphate enzyme TPP-binding" evidence="4">
    <location>
        <begin position="138"/>
        <end position="186"/>
    </location>
</feature>
<proteinExistence type="inferred from homology"/>
<evidence type="ECO:0000313" key="5">
    <source>
        <dbReference type="EnsemblFungi" id="FOXG_06963P0"/>
    </source>
</evidence>
<dbReference type="PANTHER" id="PTHR18968:SF13">
    <property type="entry name" value="ACETOLACTATE SYNTHASE CATALYTIC SUBUNIT, MITOCHONDRIAL"/>
    <property type="match status" value="1"/>
</dbReference>
<reference evidence="6" key="1">
    <citation type="journal article" date="2012" name="Mol. Plant Microbe Interact.">
        <title>A highly conserved effector in Fusarium oxysporum is required for full virulence on Arabidopsis.</title>
        <authorList>
            <person name="Thatcher L.F."/>
            <person name="Gardiner D.M."/>
            <person name="Kazan K."/>
            <person name="Manners J."/>
        </authorList>
    </citation>
    <scope>NUCLEOTIDE SEQUENCE [LARGE SCALE GENOMIC DNA]</scope>
    <source>
        <strain evidence="6">Fo5176</strain>
    </source>
</reference>
<keyword evidence="2" id="KW-0786">Thiamine pyrophosphate</keyword>